<proteinExistence type="predicted"/>
<evidence type="ECO:0000256" key="1">
    <source>
        <dbReference type="SAM" id="MobiDB-lite"/>
    </source>
</evidence>
<accession>A0A812QFD3</accession>
<reference evidence="2" key="1">
    <citation type="submission" date="2021-02" db="EMBL/GenBank/DDBJ databases">
        <authorList>
            <person name="Dougan E. K."/>
            <person name="Rhodes N."/>
            <person name="Thang M."/>
            <person name="Chan C."/>
        </authorList>
    </citation>
    <scope>NUCLEOTIDE SEQUENCE</scope>
</reference>
<dbReference type="AlphaFoldDB" id="A0A812QFD3"/>
<comment type="caution">
    <text evidence="2">The sequence shown here is derived from an EMBL/GenBank/DDBJ whole genome shotgun (WGS) entry which is preliminary data.</text>
</comment>
<evidence type="ECO:0000313" key="3">
    <source>
        <dbReference type="Proteomes" id="UP000604046"/>
    </source>
</evidence>
<gene>
    <name evidence="2" type="ORF">SNAT2548_LOCUS20052</name>
</gene>
<keyword evidence="3" id="KW-1185">Reference proteome</keyword>
<sequence length="251" mass="27792">MPHLNQSKRLQCKSMEIKNSHRLIMDFCDMFPTVPTRTFHSDLGDKMRKIEAWHGFLETMNSWLALQDKAYVNEIRLCISVKDEIRQDLLPPDTAARSAKLFEFGKVGAWLNGQIKCLLQATRRFSHLAPEYSIVVLDGTPSYVKRQYVALHGNANSWSELTKSLKYFEEQLRMCDVPTAANRGMAGEKGGKGGKGGQGESKSGKGTGKPTSKGEKGEKGEKGGDKGKKKKNRGSRAYTGCDGDALCPTKS</sequence>
<feature type="region of interest" description="Disordered" evidence="1">
    <location>
        <begin position="183"/>
        <end position="251"/>
    </location>
</feature>
<dbReference type="Proteomes" id="UP000604046">
    <property type="component" value="Unassembled WGS sequence"/>
</dbReference>
<dbReference type="EMBL" id="CAJNDS010002198">
    <property type="protein sequence ID" value="CAE7368430.1"/>
    <property type="molecule type" value="Genomic_DNA"/>
</dbReference>
<name>A0A812QFD3_9DINO</name>
<evidence type="ECO:0000313" key="2">
    <source>
        <dbReference type="EMBL" id="CAE7368430.1"/>
    </source>
</evidence>
<organism evidence="2 3">
    <name type="scientific">Symbiodinium natans</name>
    <dbReference type="NCBI Taxonomy" id="878477"/>
    <lineage>
        <taxon>Eukaryota</taxon>
        <taxon>Sar</taxon>
        <taxon>Alveolata</taxon>
        <taxon>Dinophyceae</taxon>
        <taxon>Suessiales</taxon>
        <taxon>Symbiodiniaceae</taxon>
        <taxon>Symbiodinium</taxon>
    </lineage>
</organism>
<feature type="compositionally biased region" description="Basic and acidic residues" evidence="1">
    <location>
        <begin position="212"/>
        <end position="226"/>
    </location>
</feature>
<protein>
    <submittedName>
        <fullName evidence="2">Uncharacterized protein</fullName>
    </submittedName>
</protein>